<evidence type="ECO:0000259" key="2">
    <source>
        <dbReference type="Pfam" id="PF26130"/>
    </source>
</evidence>
<feature type="compositionally biased region" description="Basic residues" evidence="1">
    <location>
        <begin position="222"/>
        <end position="233"/>
    </location>
</feature>
<sequence length="343" mass="38344">MGDIFVVPVFHHGGQLFRNPLGELEYVNEVVERFPDMDVDHVNFGDMEKLLFSLGYREYRDVFWMDKNAPEFETGLNRMRGDAGIRELLDNLRLNLELEFHLYWDHVVNEAIVVEDDGGVQAGNEGGVNGGNDDANVGGNGAGGAAVPEPVNVDDTSSSSDDGYESAEDEAYKPPPSWTLDSDSDSESNGCDRKRQEQAKKKRKVGDTKKGVSPSKVIQQKRSPRPKKKLKGKKVMEDKKKQSGMPSCKGSGGASSSKGTPQDTSDSESDEQGGNWSRPQPKMYMPQFLPSDDDYAYEYEEENLRTPVSSEDEYQKPEWRFELGTRFATLEKFREMKEGILSG</sequence>
<dbReference type="InterPro" id="IPR058594">
    <property type="entry name" value="PB1-like_dom_pln"/>
</dbReference>
<accession>A0ABU6ZNF7</accession>
<reference evidence="3 4" key="1">
    <citation type="journal article" date="2023" name="Plants (Basel)">
        <title>Bridging the Gap: Combining Genomics and Transcriptomics Approaches to Understand Stylosanthes scabra, an Orphan Legume from the Brazilian Caatinga.</title>
        <authorList>
            <person name="Ferreira-Neto J.R.C."/>
            <person name="da Silva M.D."/>
            <person name="Binneck E."/>
            <person name="de Melo N.F."/>
            <person name="da Silva R.H."/>
            <person name="de Melo A.L.T.M."/>
            <person name="Pandolfi V."/>
            <person name="Bustamante F.O."/>
            <person name="Brasileiro-Vidal A.C."/>
            <person name="Benko-Iseppon A.M."/>
        </authorList>
    </citation>
    <scope>NUCLEOTIDE SEQUENCE [LARGE SCALE GENOMIC DNA]</scope>
    <source>
        <tissue evidence="3">Leaves</tissue>
    </source>
</reference>
<feature type="region of interest" description="Disordered" evidence="1">
    <location>
        <begin position="123"/>
        <end position="291"/>
    </location>
</feature>
<feature type="compositionally biased region" description="Basic and acidic residues" evidence="1">
    <location>
        <begin position="190"/>
        <end position="210"/>
    </location>
</feature>
<evidence type="ECO:0000313" key="3">
    <source>
        <dbReference type="EMBL" id="MED6223497.1"/>
    </source>
</evidence>
<gene>
    <name evidence="3" type="ORF">PIB30_074484</name>
</gene>
<evidence type="ECO:0000256" key="1">
    <source>
        <dbReference type="SAM" id="MobiDB-lite"/>
    </source>
</evidence>
<dbReference type="Proteomes" id="UP001341840">
    <property type="component" value="Unassembled WGS sequence"/>
</dbReference>
<name>A0ABU6ZNF7_9FABA</name>
<dbReference type="Pfam" id="PF26130">
    <property type="entry name" value="PB1-like"/>
    <property type="match status" value="1"/>
</dbReference>
<keyword evidence="4" id="KW-1185">Reference proteome</keyword>
<protein>
    <recommendedName>
        <fullName evidence="2">PB1-like domain-containing protein</fullName>
    </recommendedName>
</protein>
<proteinExistence type="predicted"/>
<evidence type="ECO:0000313" key="4">
    <source>
        <dbReference type="Proteomes" id="UP001341840"/>
    </source>
</evidence>
<dbReference type="EMBL" id="JASCZI010272787">
    <property type="protein sequence ID" value="MED6223497.1"/>
    <property type="molecule type" value="Genomic_DNA"/>
</dbReference>
<comment type="caution">
    <text evidence="3">The sequence shown here is derived from an EMBL/GenBank/DDBJ whole genome shotgun (WGS) entry which is preliminary data.</text>
</comment>
<organism evidence="3 4">
    <name type="scientific">Stylosanthes scabra</name>
    <dbReference type="NCBI Taxonomy" id="79078"/>
    <lineage>
        <taxon>Eukaryota</taxon>
        <taxon>Viridiplantae</taxon>
        <taxon>Streptophyta</taxon>
        <taxon>Embryophyta</taxon>
        <taxon>Tracheophyta</taxon>
        <taxon>Spermatophyta</taxon>
        <taxon>Magnoliopsida</taxon>
        <taxon>eudicotyledons</taxon>
        <taxon>Gunneridae</taxon>
        <taxon>Pentapetalae</taxon>
        <taxon>rosids</taxon>
        <taxon>fabids</taxon>
        <taxon>Fabales</taxon>
        <taxon>Fabaceae</taxon>
        <taxon>Papilionoideae</taxon>
        <taxon>50 kb inversion clade</taxon>
        <taxon>dalbergioids sensu lato</taxon>
        <taxon>Dalbergieae</taxon>
        <taxon>Pterocarpus clade</taxon>
        <taxon>Stylosanthes</taxon>
    </lineage>
</organism>
<feature type="domain" description="PB1-like" evidence="2">
    <location>
        <begin position="6"/>
        <end position="106"/>
    </location>
</feature>